<dbReference type="EMBL" id="MDVB01000048">
    <property type="protein sequence ID" value="PIT16925.1"/>
    <property type="molecule type" value="Genomic_DNA"/>
</dbReference>
<dbReference type="RefSeq" id="WP_100113327.1">
    <property type="nucleotide sequence ID" value="NZ_MDVB01000048.1"/>
</dbReference>
<comment type="caution">
    <text evidence="1">The sequence shown here is derived from an EMBL/GenBank/DDBJ whole genome shotgun (WGS) entry which is preliminary data.</text>
</comment>
<organism evidence="1 2">
    <name type="scientific">Snodgrassella alvi</name>
    <dbReference type="NCBI Taxonomy" id="1196083"/>
    <lineage>
        <taxon>Bacteria</taxon>
        <taxon>Pseudomonadati</taxon>
        <taxon>Pseudomonadota</taxon>
        <taxon>Betaproteobacteria</taxon>
        <taxon>Neisseriales</taxon>
        <taxon>Neisseriaceae</taxon>
        <taxon>Snodgrassella</taxon>
    </lineage>
</organism>
<proteinExistence type="predicted"/>
<accession>A0A2N9WVE0</accession>
<reference evidence="1 2" key="1">
    <citation type="journal article" date="2017" name="MBio">
        <title>Type VI secretion-mediated competition in the bee gut microbiome.</title>
        <authorList>
            <person name="Steele M.I."/>
            <person name="Kwong W.K."/>
            <person name="Powell J.E."/>
            <person name="Whiteley M."/>
            <person name="Moran N.A."/>
        </authorList>
    </citation>
    <scope>NUCLEOTIDE SEQUENCE [LARGE SCALE GENOMIC DNA]</scope>
    <source>
        <strain evidence="1 2">App2-2</strain>
    </source>
</reference>
<evidence type="ECO:0000313" key="2">
    <source>
        <dbReference type="Proteomes" id="UP000231293"/>
    </source>
</evidence>
<protein>
    <recommendedName>
        <fullName evidence="3">Replication protein</fullName>
    </recommendedName>
</protein>
<name>A0A2N9WVE0_9NEIS</name>
<dbReference type="Proteomes" id="UP000231293">
    <property type="component" value="Unassembled WGS sequence"/>
</dbReference>
<sequence>MFIADLAKTLSPDFIVHNDILKLCKCPKVAVVLAKFIWWAQVCERKNPEKNGWFYQTHKDFIEQFALKRRGYEKARKVLVEQLGVLEYRRAGFFGRMNWRVNAEKLQAQLYRLRGRGTTPVESNFHQDRDGYWLPKSIPLEQWHLFLDSRTKKTGKLQQSVQMKRKWVNQLEKLVKDYTEVPAFMAYVAKRGWANFIVHPSVKWDDVIQSQPAVSNVPAVVLKQEESKPPGNSSISPDDVDKIRKNLRSKFNIKTLD</sequence>
<dbReference type="AlphaFoldDB" id="A0A2N9WVE0"/>
<gene>
    <name evidence="1" type="ORF">BGI32_03705</name>
</gene>
<evidence type="ECO:0008006" key="3">
    <source>
        <dbReference type="Google" id="ProtNLM"/>
    </source>
</evidence>
<evidence type="ECO:0000313" key="1">
    <source>
        <dbReference type="EMBL" id="PIT16925.1"/>
    </source>
</evidence>